<evidence type="ECO:0000313" key="3">
    <source>
        <dbReference type="Proteomes" id="UP000054725"/>
    </source>
</evidence>
<reference evidence="2 3" key="1">
    <citation type="submission" date="2015-11" db="EMBL/GenBank/DDBJ databases">
        <title>Genomic analysis of 38 Legionella species identifies large and diverse effector repertoires.</title>
        <authorList>
            <person name="Burstein D."/>
            <person name="Amaro F."/>
            <person name="Zusman T."/>
            <person name="Lifshitz Z."/>
            <person name="Cohen O."/>
            <person name="Gilbert J.A."/>
            <person name="Pupko T."/>
            <person name="Shuman H.A."/>
            <person name="Segal G."/>
        </authorList>
    </citation>
    <scope>NUCLEOTIDE SEQUENCE [LARGE SCALE GENOMIC DNA]</scope>
    <source>
        <strain evidence="2 3">ATCC 49506</strain>
    </source>
</reference>
<protein>
    <submittedName>
        <fullName evidence="2">Dot/Icm T4SS effector</fullName>
    </submittedName>
</protein>
<dbReference type="Gene3D" id="1.10.1240.80">
    <property type="match status" value="1"/>
</dbReference>
<sequence length="721" mass="83388">MPKNVISFFFLGTACHRSCYQDALTHFYQKVSEEKTPARLFDGVGSVAANAEEAKKNPSPGRYIYNPQTDEKIPIPGKLLQKVRDLMHQLQGCLAGEGMDELLLEAIFYIEEQIRKNGEAPKAINLHGYSRGADACMRLAHLLNTMYPDIDVNMFLVEHVAGPGRLEDPNSYTIPPNVAKFESATMLHEFKPGFDPQDRDRYVISNARKTKMSTKIYPGWHGTAMYLTENENTNHVPRLVHDDFFRFTKETGSLPVDAPVPNYKVMHSWTNYTERKAKLLTPEERFTEYVEMQKHWWFYSKGTELNTRRVLTEHRRYVRNLELFVNQEHWELFEQIYPHLADWFYNNSLNQELPPVLADLEKLKETHPQFYEAFCKSCGIKDGKIPEPRKKLLFPYPKLGETLVSDDFSFLQHSILAIINYNIHHRQENTMETRAVIRLLQDRLAQAKASNSREAATQLLQKTICTASSYLSQTEPRSYMARQLKKLSVGPNQFIDEAMNLFKENIGYNLYLHESQIAYLKEVNKSLKDLKNNPEIPTYEKLRQAKRIVRGMLLQLDNRTDEVFIFNQQADSHYRLSNHPYTYKKLISSINRLSSPSFGESTLAYTMAQRFSAYQKRSEFWGTVHTILSTISPIKIPPFFSPDKVKLAEVIQKKLQKLDKYGLGDNLTELLKALADGEKQLHGIYKKAGHYIKGEFDKIIETCRGEIWPEIDTSPSEALRA</sequence>
<dbReference type="Pfam" id="PF18532">
    <property type="entry name" value="DUF5621"/>
    <property type="match status" value="1"/>
</dbReference>
<gene>
    <name evidence="2" type="ORF">Lnau_2656</name>
</gene>
<feature type="domain" description="DUF5621" evidence="1">
    <location>
        <begin position="281"/>
        <end position="374"/>
    </location>
</feature>
<dbReference type="InterPro" id="IPR040945">
    <property type="entry name" value="DUF5621"/>
</dbReference>
<accession>A0A0W0WL07</accession>
<keyword evidence="3" id="KW-1185">Reference proteome</keyword>
<dbReference type="PATRIC" id="fig|45070.6.peg.2802"/>
<organism evidence="2 3">
    <name type="scientific">Legionella nautarum</name>
    <dbReference type="NCBI Taxonomy" id="45070"/>
    <lineage>
        <taxon>Bacteria</taxon>
        <taxon>Pseudomonadati</taxon>
        <taxon>Pseudomonadota</taxon>
        <taxon>Gammaproteobacteria</taxon>
        <taxon>Legionellales</taxon>
        <taxon>Legionellaceae</taxon>
        <taxon>Legionella</taxon>
    </lineage>
</organism>
<dbReference type="Proteomes" id="UP000054725">
    <property type="component" value="Unassembled WGS sequence"/>
</dbReference>
<name>A0A0W0WL07_9GAMM</name>
<dbReference type="RefSeq" id="WP_058505640.1">
    <property type="nucleotide sequence ID" value="NZ_CAAAIF010000007.1"/>
</dbReference>
<proteinExistence type="predicted"/>
<comment type="caution">
    <text evidence="2">The sequence shown here is derived from an EMBL/GenBank/DDBJ whole genome shotgun (WGS) entry which is preliminary data.</text>
</comment>
<evidence type="ECO:0000313" key="2">
    <source>
        <dbReference type="EMBL" id="KTD33008.1"/>
    </source>
</evidence>
<dbReference type="AlphaFoldDB" id="A0A0W0WL07"/>
<evidence type="ECO:0000259" key="1">
    <source>
        <dbReference type="Pfam" id="PF18532"/>
    </source>
</evidence>
<dbReference type="OrthoDB" id="5653059at2"/>
<dbReference type="PROSITE" id="PS51257">
    <property type="entry name" value="PROKAR_LIPOPROTEIN"/>
    <property type="match status" value="1"/>
</dbReference>
<dbReference type="STRING" id="45070.Lnau_2656"/>
<dbReference type="EMBL" id="LNYO01000024">
    <property type="protein sequence ID" value="KTD33008.1"/>
    <property type="molecule type" value="Genomic_DNA"/>
</dbReference>